<dbReference type="STRING" id="765915.A0A1Y2HI44"/>
<dbReference type="PANTHER" id="PTHR48019">
    <property type="entry name" value="SERUM RESPONSE FACTOR HOMOLOG"/>
    <property type="match status" value="1"/>
</dbReference>
<evidence type="ECO:0000313" key="8">
    <source>
        <dbReference type="Proteomes" id="UP000193411"/>
    </source>
</evidence>
<keyword evidence="8" id="KW-1185">Reference proteome</keyword>
<evidence type="ECO:0000256" key="4">
    <source>
        <dbReference type="ARBA" id="ARBA00023163"/>
    </source>
</evidence>
<keyword evidence="4" id="KW-0804">Transcription</keyword>
<dbReference type="AlphaFoldDB" id="A0A1Y2HI44"/>
<feature type="domain" description="MADS-box" evidence="6">
    <location>
        <begin position="1"/>
        <end position="55"/>
    </location>
</feature>
<feature type="non-terminal residue" evidence="7">
    <location>
        <position position="1"/>
    </location>
</feature>
<dbReference type="EMBL" id="MCFL01000030">
    <property type="protein sequence ID" value="ORZ34235.1"/>
    <property type="molecule type" value="Genomic_DNA"/>
</dbReference>
<dbReference type="InterPro" id="IPR002100">
    <property type="entry name" value="TF_MADSbox"/>
</dbReference>
<sequence>RRTQIARIGDERLRRSALLKRRHGLYKKATELATLCDCQVAILIFDSNDRLHHYS</sequence>
<dbReference type="Gene3D" id="3.40.1810.10">
    <property type="entry name" value="Transcription factor, MADS-box"/>
    <property type="match status" value="1"/>
</dbReference>
<dbReference type="PROSITE" id="PS50066">
    <property type="entry name" value="MADS_BOX_2"/>
    <property type="match status" value="1"/>
</dbReference>
<reference evidence="7 8" key="1">
    <citation type="submission" date="2016-07" db="EMBL/GenBank/DDBJ databases">
        <title>Pervasive Adenine N6-methylation of Active Genes in Fungi.</title>
        <authorList>
            <consortium name="DOE Joint Genome Institute"/>
            <person name="Mondo S.J."/>
            <person name="Dannebaum R.O."/>
            <person name="Kuo R.C."/>
            <person name="Labutti K."/>
            <person name="Haridas S."/>
            <person name="Kuo A."/>
            <person name="Salamov A."/>
            <person name="Ahrendt S.R."/>
            <person name="Lipzen A."/>
            <person name="Sullivan W."/>
            <person name="Andreopoulos W.B."/>
            <person name="Clum A."/>
            <person name="Lindquist E."/>
            <person name="Daum C."/>
            <person name="Ramamoorthy G.K."/>
            <person name="Gryganskyi A."/>
            <person name="Culley D."/>
            <person name="Magnuson J.K."/>
            <person name="James T.Y."/>
            <person name="O'Malley M.A."/>
            <person name="Stajich J.E."/>
            <person name="Spatafora J.W."/>
            <person name="Visel A."/>
            <person name="Grigoriev I.V."/>
        </authorList>
    </citation>
    <scope>NUCLEOTIDE SEQUENCE [LARGE SCALE GENOMIC DNA]</scope>
    <source>
        <strain evidence="7 8">PL171</strain>
    </source>
</reference>
<dbReference type="InterPro" id="IPR036879">
    <property type="entry name" value="TF_MADSbox_sf"/>
</dbReference>
<evidence type="ECO:0000256" key="1">
    <source>
        <dbReference type="ARBA" id="ARBA00004123"/>
    </source>
</evidence>
<dbReference type="CDD" id="cd00120">
    <property type="entry name" value="MADS"/>
    <property type="match status" value="1"/>
</dbReference>
<dbReference type="GO" id="GO:0005634">
    <property type="term" value="C:nucleus"/>
    <property type="evidence" value="ECO:0007669"/>
    <property type="project" value="UniProtKB-SubCell"/>
</dbReference>
<accession>A0A1Y2HI44</accession>
<evidence type="ECO:0000256" key="3">
    <source>
        <dbReference type="ARBA" id="ARBA00023125"/>
    </source>
</evidence>
<dbReference type="GO" id="GO:0046983">
    <property type="term" value="F:protein dimerization activity"/>
    <property type="evidence" value="ECO:0007669"/>
    <property type="project" value="InterPro"/>
</dbReference>
<comment type="subcellular location">
    <subcellularLocation>
        <location evidence="1">Nucleus</location>
    </subcellularLocation>
</comment>
<dbReference type="GO" id="GO:0003677">
    <property type="term" value="F:DNA binding"/>
    <property type="evidence" value="ECO:0007669"/>
    <property type="project" value="UniProtKB-KW"/>
</dbReference>
<evidence type="ECO:0000256" key="2">
    <source>
        <dbReference type="ARBA" id="ARBA00023015"/>
    </source>
</evidence>
<feature type="non-terminal residue" evidence="7">
    <location>
        <position position="55"/>
    </location>
</feature>
<organism evidence="7 8">
    <name type="scientific">Catenaria anguillulae PL171</name>
    <dbReference type="NCBI Taxonomy" id="765915"/>
    <lineage>
        <taxon>Eukaryota</taxon>
        <taxon>Fungi</taxon>
        <taxon>Fungi incertae sedis</taxon>
        <taxon>Blastocladiomycota</taxon>
        <taxon>Blastocladiomycetes</taxon>
        <taxon>Blastocladiales</taxon>
        <taxon>Catenariaceae</taxon>
        <taxon>Catenaria</taxon>
    </lineage>
</organism>
<dbReference type="InterPro" id="IPR050142">
    <property type="entry name" value="MADS-box/MEF2_TF"/>
</dbReference>
<evidence type="ECO:0000313" key="7">
    <source>
        <dbReference type="EMBL" id="ORZ34235.1"/>
    </source>
</evidence>
<name>A0A1Y2HI44_9FUNG</name>
<comment type="caution">
    <text evidence="7">The sequence shown here is derived from an EMBL/GenBank/DDBJ whole genome shotgun (WGS) entry which is preliminary data.</text>
</comment>
<keyword evidence="2" id="KW-0805">Transcription regulation</keyword>
<dbReference type="PRINTS" id="PR00404">
    <property type="entry name" value="MADSDOMAIN"/>
</dbReference>
<dbReference type="Pfam" id="PF00319">
    <property type="entry name" value="SRF-TF"/>
    <property type="match status" value="1"/>
</dbReference>
<dbReference type="SUPFAM" id="SSF55455">
    <property type="entry name" value="SRF-like"/>
    <property type="match status" value="1"/>
</dbReference>
<proteinExistence type="predicted"/>
<dbReference type="GO" id="GO:0045944">
    <property type="term" value="P:positive regulation of transcription by RNA polymerase II"/>
    <property type="evidence" value="ECO:0007669"/>
    <property type="project" value="UniProtKB-ARBA"/>
</dbReference>
<keyword evidence="5" id="KW-0539">Nucleus</keyword>
<evidence type="ECO:0000256" key="5">
    <source>
        <dbReference type="ARBA" id="ARBA00023242"/>
    </source>
</evidence>
<evidence type="ECO:0000259" key="6">
    <source>
        <dbReference type="PROSITE" id="PS50066"/>
    </source>
</evidence>
<keyword evidence="3" id="KW-0238">DNA-binding</keyword>
<dbReference type="Proteomes" id="UP000193411">
    <property type="component" value="Unassembled WGS sequence"/>
</dbReference>
<dbReference type="SMART" id="SM00432">
    <property type="entry name" value="MADS"/>
    <property type="match status" value="1"/>
</dbReference>
<gene>
    <name evidence="7" type="ORF">BCR44DRAFT_98298</name>
</gene>
<protein>
    <submittedName>
        <fullName evidence="7">MADS box transcription factor MEF2</fullName>
    </submittedName>
</protein>
<dbReference type="OrthoDB" id="1898716at2759"/>